<comment type="subcellular location">
    <subcellularLocation>
        <location evidence="1">Cell membrane</location>
        <topology evidence="1">Multi-pass membrane protein</topology>
    </subcellularLocation>
</comment>
<organism evidence="8 9">
    <name type="scientific">Passalora fulva</name>
    <name type="common">Tomato leaf mold</name>
    <name type="synonym">Cladosporium fulvum</name>
    <dbReference type="NCBI Taxonomy" id="5499"/>
    <lineage>
        <taxon>Eukaryota</taxon>
        <taxon>Fungi</taxon>
        <taxon>Dikarya</taxon>
        <taxon>Ascomycota</taxon>
        <taxon>Pezizomycotina</taxon>
        <taxon>Dothideomycetes</taxon>
        <taxon>Dothideomycetidae</taxon>
        <taxon>Mycosphaerellales</taxon>
        <taxon>Mycosphaerellaceae</taxon>
        <taxon>Fulvia</taxon>
    </lineage>
</organism>
<dbReference type="OrthoDB" id="3231000at2759"/>
<evidence type="ECO:0000256" key="7">
    <source>
        <dbReference type="SAM" id="Phobius"/>
    </source>
</evidence>
<keyword evidence="5" id="KW-0175">Coiled coil</keyword>
<proteinExistence type="predicted"/>
<evidence type="ECO:0000256" key="4">
    <source>
        <dbReference type="ARBA" id="ARBA00023136"/>
    </source>
</evidence>
<protein>
    <submittedName>
        <fullName evidence="8">Uncharacterized protein</fullName>
    </submittedName>
</protein>
<accession>A0A9Q8L833</accession>
<dbReference type="Proteomes" id="UP000756132">
    <property type="component" value="Chromosome 1"/>
</dbReference>
<dbReference type="GO" id="GO:0050897">
    <property type="term" value="F:cobalt ion binding"/>
    <property type="evidence" value="ECO:0007669"/>
    <property type="project" value="TreeGrafter"/>
</dbReference>
<dbReference type="PANTHER" id="PTHR46494:SF1">
    <property type="entry name" value="CORA FAMILY METAL ION TRANSPORTER (EUROFUNG)"/>
    <property type="match status" value="1"/>
</dbReference>
<dbReference type="KEGG" id="ffu:CLAFUR5_01071"/>
<feature type="coiled-coil region" evidence="5">
    <location>
        <begin position="303"/>
        <end position="330"/>
    </location>
</feature>
<feature type="region of interest" description="Disordered" evidence="6">
    <location>
        <begin position="433"/>
        <end position="468"/>
    </location>
</feature>
<feature type="transmembrane region" description="Helical" evidence="7">
    <location>
        <begin position="372"/>
        <end position="392"/>
    </location>
</feature>
<name>A0A9Q8L833_PASFU</name>
<reference evidence="8" key="2">
    <citation type="journal article" date="2022" name="Microb. Genom.">
        <title>A chromosome-scale genome assembly of the tomato pathogen Cladosporium fulvum reveals a compartmentalized genome architecture and the presence of a dispensable chromosome.</title>
        <authorList>
            <person name="Zaccaron A.Z."/>
            <person name="Chen L.H."/>
            <person name="Samaras A."/>
            <person name="Stergiopoulos I."/>
        </authorList>
    </citation>
    <scope>NUCLEOTIDE SEQUENCE</scope>
    <source>
        <strain evidence="8">Race5_Kim</strain>
    </source>
</reference>
<dbReference type="GO" id="GO:0015095">
    <property type="term" value="F:magnesium ion transmembrane transporter activity"/>
    <property type="evidence" value="ECO:0007669"/>
    <property type="project" value="TreeGrafter"/>
</dbReference>
<evidence type="ECO:0000256" key="1">
    <source>
        <dbReference type="ARBA" id="ARBA00004651"/>
    </source>
</evidence>
<keyword evidence="9" id="KW-1185">Reference proteome</keyword>
<dbReference type="AlphaFoldDB" id="A0A9Q8L833"/>
<dbReference type="OMA" id="WQNIIGE"/>
<feature type="compositionally biased region" description="Basic residues" evidence="6">
    <location>
        <begin position="459"/>
        <end position="468"/>
    </location>
</feature>
<evidence type="ECO:0000256" key="6">
    <source>
        <dbReference type="SAM" id="MobiDB-lite"/>
    </source>
</evidence>
<dbReference type="GeneID" id="71980949"/>
<evidence type="ECO:0000313" key="9">
    <source>
        <dbReference type="Proteomes" id="UP000756132"/>
    </source>
</evidence>
<dbReference type="GO" id="GO:0005886">
    <property type="term" value="C:plasma membrane"/>
    <property type="evidence" value="ECO:0007669"/>
    <property type="project" value="UniProtKB-SubCell"/>
</dbReference>
<dbReference type="EMBL" id="CP090163">
    <property type="protein sequence ID" value="UJO12592.1"/>
    <property type="molecule type" value="Genomic_DNA"/>
</dbReference>
<evidence type="ECO:0000256" key="2">
    <source>
        <dbReference type="ARBA" id="ARBA00022692"/>
    </source>
</evidence>
<feature type="transmembrane region" description="Helical" evidence="7">
    <location>
        <begin position="344"/>
        <end position="366"/>
    </location>
</feature>
<evidence type="ECO:0000313" key="8">
    <source>
        <dbReference type="EMBL" id="UJO12592.1"/>
    </source>
</evidence>
<dbReference type="GO" id="GO:0015087">
    <property type="term" value="F:cobalt ion transmembrane transporter activity"/>
    <property type="evidence" value="ECO:0007669"/>
    <property type="project" value="TreeGrafter"/>
</dbReference>
<dbReference type="GO" id="GO:0000287">
    <property type="term" value="F:magnesium ion binding"/>
    <property type="evidence" value="ECO:0007669"/>
    <property type="project" value="TreeGrafter"/>
</dbReference>
<dbReference type="InterPro" id="IPR045863">
    <property type="entry name" value="CorA_TM1_TM2"/>
</dbReference>
<dbReference type="Pfam" id="PF01544">
    <property type="entry name" value="CorA"/>
    <property type="match status" value="1"/>
</dbReference>
<dbReference type="RefSeq" id="XP_047756958.1">
    <property type="nucleotide sequence ID" value="XM_047900219.1"/>
</dbReference>
<dbReference type="PANTHER" id="PTHR46494">
    <property type="entry name" value="CORA FAMILY METAL ION TRANSPORTER (EUROFUNG)"/>
    <property type="match status" value="1"/>
</dbReference>
<reference evidence="8" key="1">
    <citation type="submission" date="2021-12" db="EMBL/GenBank/DDBJ databases">
        <authorList>
            <person name="Zaccaron A."/>
            <person name="Stergiopoulos I."/>
        </authorList>
    </citation>
    <scope>NUCLEOTIDE SEQUENCE</scope>
    <source>
        <strain evidence="8">Race5_Kim</strain>
    </source>
</reference>
<evidence type="ECO:0000256" key="5">
    <source>
        <dbReference type="SAM" id="Coils"/>
    </source>
</evidence>
<dbReference type="SUPFAM" id="SSF144083">
    <property type="entry name" value="Magnesium transport protein CorA, transmembrane region"/>
    <property type="match status" value="1"/>
</dbReference>
<keyword evidence="3 7" id="KW-1133">Transmembrane helix</keyword>
<keyword evidence="2 7" id="KW-0812">Transmembrane</keyword>
<dbReference type="InterPro" id="IPR002523">
    <property type="entry name" value="MgTranspt_CorA/ZnTranspt_ZntB"/>
</dbReference>
<sequence length="468" mass="54339">MSHRRPHRRRLVSDAGHETISIRVGSSRSSTKYHQILARGPQDARPFARLVDDQTRAHPKDPLIIAVNGFRPWLGDVLHSCIEDYWSDIPDLDRAVQFGSTMQFPERASKRGQYVPWTFIIDHMNVPQVYYWSVGMNPPVWEDSGLPSMENFRFRTGVWFCARGACRSDSQISVTVIFTRPDEISEHVVKDLLFDYLWHDEDFTQPREDEEGLCWTFSRLYWLLTDWQNIIGEVLARLDEAEANSHGRHLPVKARTRRMHAEVDRLYEMKDYLQFHTRAFKKLQKLKESVPRNGQVDPLWADMDDAVEDLEQFDSRLDSLRERFNNLIELEFNITNAVQADNSAFLSAVATLVLPISFLASLFGITTVTWPVIWYLYAAVPIFVVSAAFTAVSPWARRRLQVALYPLEERRLRLRRNQFTLLGEELPDNVDVPNANRQGRFKHRRSMTAPLDGFGTRSASRKRSEKST</sequence>
<gene>
    <name evidence="8" type="ORF">CLAFUR5_01071</name>
</gene>
<evidence type="ECO:0000256" key="3">
    <source>
        <dbReference type="ARBA" id="ARBA00022989"/>
    </source>
</evidence>
<keyword evidence="4 7" id="KW-0472">Membrane</keyword>